<dbReference type="Proteomes" id="UP000652761">
    <property type="component" value="Unassembled WGS sequence"/>
</dbReference>
<keyword evidence="3" id="KW-1133">Transmembrane helix</keyword>
<reference evidence="4" key="1">
    <citation type="submission" date="2017-07" db="EMBL/GenBank/DDBJ databases">
        <title>Taro Niue Genome Assembly and Annotation.</title>
        <authorList>
            <person name="Atibalentja N."/>
            <person name="Keating K."/>
            <person name="Fields C.J."/>
        </authorList>
    </citation>
    <scope>NUCLEOTIDE SEQUENCE</scope>
    <source>
        <strain evidence="4">Niue_2</strain>
        <tissue evidence="4">Leaf</tissue>
    </source>
</reference>
<dbReference type="AlphaFoldDB" id="A0A843V455"/>
<sequence>MAKQLEAKLSNPFLPKESKPSKQSYYYIRVPILDSEQPPYVVIPLCPSKPDRLRKCISCKCYCFNLLILMGILLLLAMGFILWLSQPKLNVVRVHLNHMNISSQDTNIVSLDASMDLEVKIQNQDIMPYSYNLVSIFIGYQGVWLQPTVTNERFVNTPGVSYFEATVGLNGTQALGTSLEPHGNIKEGLVPLDIVIEVGANYHFLYVYVPVQDLLPLPSFPPLLRLPQEDLLGGEGAV</sequence>
<evidence type="ECO:0008006" key="6">
    <source>
        <dbReference type="Google" id="ProtNLM"/>
    </source>
</evidence>
<evidence type="ECO:0000313" key="5">
    <source>
        <dbReference type="Proteomes" id="UP000652761"/>
    </source>
</evidence>
<accession>A0A843V455</accession>
<keyword evidence="2 3" id="KW-0472">Membrane</keyword>
<comment type="subcellular location">
    <subcellularLocation>
        <location evidence="1">Membrane</location>
    </subcellularLocation>
</comment>
<protein>
    <recommendedName>
        <fullName evidence="6">Late embryogenesis abundant protein LEA-2 subgroup domain-containing protein</fullName>
    </recommendedName>
</protein>
<dbReference type="GO" id="GO:0098542">
    <property type="term" value="P:defense response to other organism"/>
    <property type="evidence" value="ECO:0007669"/>
    <property type="project" value="InterPro"/>
</dbReference>
<gene>
    <name evidence="4" type="ORF">Taro_020064</name>
</gene>
<evidence type="ECO:0000256" key="1">
    <source>
        <dbReference type="ARBA" id="ARBA00004370"/>
    </source>
</evidence>
<comment type="caution">
    <text evidence="4">The sequence shown here is derived from an EMBL/GenBank/DDBJ whole genome shotgun (WGS) entry which is preliminary data.</text>
</comment>
<organism evidence="4 5">
    <name type="scientific">Colocasia esculenta</name>
    <name type="common">Wild taro</name>
    <name type="synonym">Arum esculentum</name>
    <dbReference type="NCBI Taxonomy" id="4460"/>
    <lineage>
        <taxon>Eukaryota</taxon>
        <taxon>Viridiplantae</taxon>
        <taxon>Streptophyta</taxon>
        <taxon>Embryophyta</taxon>
        <taxon>Tracheophyta</taxon>
        <taxon>Spermatophyta</taxon>
        <taxon>Magnoliopsida</taxon>
        <taxon>Liliopsida</taxon>
        <taxon>Araceae</taxon>
        <taxon>Aroideae</taxon>
        <taxon>Colocasieae</taxon>
        <taxon>Colocasia</taxon>
    </lineage>
</organism>
<dbReference type="InterPro" id="IPR044839">
    <property type="entry name" value="NDR1-like"/>
</dbReference>
<name>A0A843V455_COLES</name>
<dbReference type="GO" id="GO:0016020">
    <property type="term" value="C:membrane"/>
    <property type="evidence" value="ECO:0007669"/>
    <property type="project" value="UniProtKB-SubCell"/>
</dbReference>
<proteinExistence type="predicted"/>
<dbReference type="PANTHER" id="PTHR31234">
    <property type="entry name" value="LATE EMBRYOGENESIS ABUNDANT (LEA) HYDROXYPROLINE-RICH GLYCOPROTEIN FAMILY"/>
    <property type="match status" value="1"/>
</dbReference>
<feature type="non-terminal residue" evidence="4">
    <location>
        <position position="238"/>
    </location>
</feature>
<evidence type="ECO:0000256" key="3">
    <source>
        <dbReference type="SAM" id="Phobius"/>
    </source>
</evidence>
<feature type="transmembrane region" description="Helical" evidence="3">
    <location>
        <begin position="62"/>
        <end position="84"/>
    </location>
</feature>
<dbReference type="EMBL" id="NMUH01000984">
    <property type="protein sequence ID" value="MQL87523.1"/>
    <property type="molecule type" value="Genomic_DNA"/>
</dbReference>
<evidence type="ECO:0000256" key="2">
    <source>
        <dbReference type="ARBA" id="ARBA00023136"/>
    </source>
</evidence>
<dbReference type="PANTHER" id="PTHR31234:SF4">
    <property type="entry name" value="EXPRESSED PROTEIN"/>
    <property type="match status" value="1"/>
</dbReference>
<keyword evidence="3" id="KW-0812">Transmembrane</keyword>
<evidence type="ECO:0000313" key="4">
    <source>
        <dbReference type="EMBL" id="MQL87523.1"/>
    </source>
</evidence>
<keyword evidence="5" id="KW-1185">Reference proteome</keyword>